<dbReference type="EMBL" id="GIFC01002792">
    <property type="protein sequence ID" value="MXU84875.1"/>
    <property type="molecule type" value="Transcribed_RNA"/>
</dbReference>
<dbReference type="AlphaFoldDB" id="A0A6B0U8H6"/>
<protein>
    <submittedName>
        <fullName evidence="1">Uncharacterized protein</fullName>
    </submittedName>
</protein>
<reference evidence="1" key="1">
    <citation type="submission" date="2019-12" db="EMBL/GenBank/DDBJ databases">
        <title>An insight into the sialome of adult female Ixodes ricinus ticks feeding for 6 days.</title>
        <authorList>
            <person name="Perner J."/>
            <person name="Ribeiro J.M.C."/>
        </authorList>
    </citation>
    <scope>NUCLEOTIDE SEQUENCE</scope>
    <source>
        <strain evidence="1">Semi-engorged</strain>
        <tissue evidence="1">Salivary glands</tissue>
    </source>
</reference>
<proteinExistence type="predicted"/>
<accession>A0A6B0U8H6</accession>
<evidence type="ECO:0000313" key="1">
    <source>
        <dbReference type="EMBL" id="MXU84875.1"/>
    </source>
</evidence>
<name>A0A6B0U8H6_IXORI</name>
<organism evidence="1">
    <name type="scientific">Ixodes ricinus</name>
    <name type="common">Common tick</name>
    <name type="synonym">Acarus ricinus</name>
    <dbReference type="NCBI Taxonomy" id="34613"/>
    <lineage>
        <taxon>Eukaryota</taxon>
        <taxon>Metazoa</taxon>
        <taxon>Ecdysozoa</taxon>
        <taxon>Arthropoda</taxon>
        <taxon>Chelicerata</taxon>
        <taxon>Arachnida</taxon>
        <taxon>Acari</taxon>
        <taxon>Parasitiformes</taxon>
        <taxon>Ixodida</taxon>
        <taxon>Ixodoidea</taxon>
        <taxon>Ixodidae</taxon>
        <taxon>Ixodinae</taxon>
        <taxon>Ixodes</taxon>
    </lineage>
</organism>
<sequence length="83" mass="9685">MSALQGSWVDVFTCVYIYISLWHVTENESPVLTHLLSSDTKGRKFNFCGAWVGSLETRQERILPERLKKKMFKANTSRMECKR</sequence>